<evidence type="ECO:0000259" key="11">
    <source>
        <dbReference type="Pfam" id="PF03007"/>
    </source>
</evidence>
<dbReference type="UniPathway" id="UPA00282"/>
<dbReference type="InterPro" id="IPR045034">
    <property type="entry name" value="O-acyltransferase_WSD1-like"/>
</dbReference>
<dbReference type="PANTHER" id="PTHR31650:SF1">
    <property type="entry name" value="WAX ESTER SYNTHASE_DIACYLGLYCEROL ACYLTRANSFERASE 4-RELATED"/>
    <property type="match status" value="1"/>
</dbReference>
<keyword evidence="5" id="KW-0444">Lipid biosynthesis</keyword>
<feature type="domain" description="O-acyltransferase WSD1 C-terminal" evidence="12">
    <location>
        <begin position="325"/>
        <end position="466"/>
    </location>
</feature>
<dbReference type="InterPro" id="IPR009721">
    <property type="entry name" value="O-acyltransferase_WSD1_C"/>
</dbReference>
<dbReference type="GO" id="GO:0004144">
    <property type="term" value="F:diacylglycerol O-acyltransferase activity"/>
    <property type="evidence" value="ECO:0007669"/>
    <property type="project" value="UniProtKB-EC"/>
</dbReference>
<keyword evidence="14" id="KW-1185">Reference proteome</keyword>
<dbReference type="OrthoDB" id="9810950at2"/>
<evidence type="ECO:0000313" key="13">
    <source>
        <dbReference type="EMBL" id="MBB5204645.1"/>
    </source>
</evidence>
<dbReference type="Gene3D" id="3.30.559.10">
    <property type="entry name" value="Chloramphenicol acetyltransferase-like domain"/>
    <property type="match status" value="1"/>
</dbReference>
<dbReference type="SUPFAM" id="SSF52777">
    <property type="entry name" value="CoA-dependent acyltransferases"/>
    <property type="match status" value="1"/>
</dbReference>
<evidence type="ECO:0000256" key="5">
    <source>
        <dbReference type="ARBA" id="ARBA00022516"/>
    </source>
</evidence>
<organism evidence="13 14">
    <name type="scientific">Inhella inkyongensis</name>
    <dbReference type="NCBI Taxonomy" id="392593"/>
    <lineage>
        <taxon>Bacteria</taxon>
        <taxon>Pseudomonadati</taxon>
        <taxon>Pseudomonadota</taxon>
        <taxon>Betaproteobacteria</taxon>
        <taxon>Burkholderiales</taxon>
        <taxon>Sphaerotilaceae</taxon>
        <taxon>Inhella</taxon>
    </lineage>
</organism>
<dbReference type="EMBL" id="JACHHO010000002">
    <property type="protein sequence ID" value="MBB5204645.1"/>
    <property type="molecule type" value="Genomic_DNA"/>
</dbReference>
<evidence type="ECO:0000256" key="1">
    <source>
        <dbReference type="ARBA" id="ARBA00004771"/>
    </source>
</evidence>
<evidence type="ECO:0000259" key="12">
    <source>
        <dbReference type="Pfam" id="PF06974"/>
    </source>
</evidence>
<comment type="pathway">
    <text evidence="1">Glycerolipid metabolism; triacylglycerol biosynthesis.</text>
</comment>
<evidence type="ECO:0000256" key="9">
    <source>
        <dbReference type="ARBA" id="ARBA00023315"/>
    </source>
</evidence>
<keyword evidence="6 13" id="KW-0808">Transferase</keyword>
<protein>
    <recommendedName>
        <fullName evidence="4">diacylglycerol O-acyltransferase</fullName>
        <ecNumber evidence="4">2.3.1.20</ecNumber>
    </recommendedName>
</protein>
<evidence type="ECO:0000313" key="14">
    <source>
        <dbReference type="Proteomes" id="UP000554837"/>
    </source>
</evidence>
<dbReference type="GO" id="GO:0005886">
    <property type="term" value="C:plasma membrane"/>
    <property type="evidence" value="ECO:0007669"/>
    <property type="project" value="TreeGrafter"/>
</dbReference>
<dbReference type="AlphaFoldDB" id="A0A840S2V5"/>
<dbReference type="Pfam" id="PF03007">
    <property type="entry name" value="WS_DGAT_cat"/>
    <property type="match status" value="1"/>
</dbReference>
<evidence type="ECO:0000256" key="8">
    <source>
        <dbReference type="ARBA" id="ARBA00023098"/>
    </source>
</evidence>
<feature type="domain" description="O-acyltransferase WSD1-like N-terminal" evidence="11">
    <location>
        <begin position="8"/>
        <end position="282"/>
    </location>
</feature>
<dbReference type="Proteomes" id="UP000554837">
    <property type="component" value="Unassembled WGS sequence"/>
</dbReference>
<dbReference type="GO" id="GO:0006071">
    <property type="term" value="P:glycerol metabolic process"/>
    <property type="evidence" value="ECO:0007669"/>
    <property type="project" value="UniProtKB-KW"/>
</dbReference>
<dbReference type="Pfam" id="PF06974">
    <property type="entry name" value="WS_DGAT_C"/>
    <property type="match status" value="1"/>
</dbReference>
<dbReference type="InterPro" id="IPR004255">
    <property type="entry name" value="O-acyltransferase_WSD1_N"/>
</dbReference>
<dbReference type="GO" id="GO:0019432">
    <property type="term" value="P:triglyceride biosynthetic process"/>
    <property type="evidence" value="ECO:0007669"/>
    <property type="project" value="UniProtKB-UniPathway"/>
</dbReference>
<evidence type="ECO:0000256" key="3">
    <source>
        <dbReference type="ARBA" id="ARBA00009587"/>
    </source>
</evidence>
<evidence type="ECO:0000256" key="7">
    <source>
        <dbReference type="ARBA" id="ARBA00022798"/>
    </source>
</evidence>
<name>A0A840S2V5_9BURK</name>
<accession>A0A840S2V5</accession>
<dbReference type="PANTHER" id="PTHR31650">
    <property type="entry name" value="O-ACYLTRANSFERASE (WSD1-LIKE) FAMILY PROTEIN"/>
    <property type="match status" value="1"/>
</dbReference>
<evidence type="ECO:0000256" key="4">
    <source>
        <dbReference type="ARBA" id="ARBA00013244"/>
    </source>
</evidence>
<dbReference type="InterPro" id="IPR014292">
    <property type="entry name" value="Acyl_transf_WS/DGAT"/>
</dbReference>
<evidence type="ECO:0000256" key="2">
    <source>
        <dbReference type="ARBA" id="ARBA00005189"/>
    </source>
</evidence>
<keyword evidence="9 13" id="KW-0012">Acyltransferase</keyword>
<dbReference type="EC" id="2.3.1.20" evidence="4"/>
<evidence type="ECO:0000256" key="10">
    <source>
        <dbReference type="ARBA" id="ARBA00048109"/>
    </source>
</evidence>
<reference evidence="13 14" key="1">
    <citation type="submission" date="2020-08" db="EMBL/GenBank/DDBJ databases">
        <title>Genomic Encyclopedia of Type Strains, Phase IV (KMG-IV): sequencing the most valuable type-strain genomes for metagenomic binning, comparative biology and taxonomic classification.</title>
        <authorList>
            <person name="Goeker M."/>
        </authorList>
    </citation>
    <scope>NUCLEOTIDE SEQUENCE [LARGE SCALE GENOMIC DNA]</scope>
    <source>
        <strain evidence="13 14">DSM 23958</strain>
    </source>
</reference>
<comment type="similarity">
    <text evidence="3">Belongs to the long-chain O-acyltransferase family.</text>
</comment>
<gene>
    <name evidence="13" type="ORF">HNQ51_001959</name>
</gene>
<comment type="catalytic activity">
    <reaction evidence="10">
        <text>an acyl-CoA + a 1,2-diacyl-sn-glycerol = a triacyl-sn-glycerol + CoA</text>
        <dbReference type="Rhea" id="RHEA:10868"/>
        <dbReference type="ChEBI" id="CHEBI:17815"/>
        <dbReference type="ChEBI" id="CHEBI:57287"/>
        <dbReference type="ChEBI" id="CHEBI:58342"/>
        <dbReference type="ChEBI" id="CHEBI:64615"/>
        <dbReference type="EC" id="2.3.1.20"/>
    </reaction>
</comment>
<dbReference type="RefSeq" id="WP_138855696.1">
    <property type="nucleotide sequence ID" value="NZ_CP040709.1"/>
</dbReference>
<sequence length="483" mass="52976">MSQSPERMSRVDTAWLRMDTPENLMMIVGVWFLKPRLSLEALQARCTEKLLPYRRFRQKVVEDVMGAHWVEDPEFDIANHVQRVELEREPGQTAMQALQAHVALRAAQPLDPRQPLWAFELFEDVDGESVLLARIHHCIGDGIALISVMLSITDGGALPPKRRSDDENADEHEGEHDWIVDHLIKPITDMTVKTVQLASKGAAKSMDLLIAPDTPMDASLHMARIGFQAISDVTAFALMPDDSHTRLKGKPGKTKAVAWADGMPLDAVKAVGKALGGSVNDVLLSCVAGAIGAYLRAKGDDPNGQEIRAMVPVNLRPLDKAYQLGNRFGLVPLVLPIGIENPVERMYAVRARMQELKGSFQPIMAFGLLAVAGLLIKPVQHAMLNLFAKKATAVMTNVPGPAKSLKFCGSNVERVMFWVPQSGDIGMGVSILTYAGKVQFGLITDSELCPDPEAIIAQFAPEFEKLTLMTLMLPWVNKDVEVG</sequence>
<keyword evidence="8" id="KW-0443">Lipid metabolism</keyword>
<evidence type="ECO:0000256" key="6">
    <source>
        <dbReference type="ARBA" id="ARBA00022679"/>
    </source>
</evidence>
<comment type="pathway">
    <text evidence="2">Lipid metabolism.</text>
</comment>
<dbReference type="InterPro" id="IPR023213">
    <property type="entry name" value="CAT-like_dom_sf"/>
</dbReference>
<dbReference type="NCBIfam" id="TIGR02946">
    <property type="entry name" value="acyl_WS_DGAT"/>
    <property type="match status" value="1"/>
</dbReference>
<comment type="caution">
    <text evidence="13">The sequence shown here is derived from an EMBL/GenBank/DDBJ whole genome shotgun (WGS) entry which is preliminary data.</text>
</comment>
<keyword evidence="7" id="KW-0319">Glycerol metabolism</keyword>
<proteinExistence type="inferred from homology"/>